<dbReference type="VEuPathDB" id="FungiDB:CC1G_01255"/>
<evidence type="ECO:0000313" key="4">
    <source>
        <dbReference type="Proteomes" id="UP000001861"/>
    </source>
</evidence>
<dbReference type="eggNOG" id="KOG1994">
    <property type="taxonomic scope" value="Eukaryota"/>
</dbReference>
<reference evidence="3 4" key="1">
    <citation type="journal article" date="2010" name="Proc. Natl. Acad. Sci. U.S.A.">
        <title>Insights into evolution of multicellular fungi from the assembled chromosomes of the mushroom Coprinopsis cinerea (Coprinus cinereus).</title>
        <authorList>
            <person name="Stajich J.E."/>
            <person name="Wilke S.K."/>
            <person name="Ahren D."/>
            <person name="Au C.H."/>
            <person name="Birren B.W."/>
            <person name="Borodovsky M."/>
            <person name="Burns C."/>
            <person name="Canback B."/>
            <person name="Casselton L.A."/>
            <person name="Cheng C.K."/>
            <person name="Deng J."/>
            <person name="Dietrich F.S."/>
            <person name="Fargo D.C."/>
            <person name="Farman M.L."/>
            <person name="Gathman A.C."/>
            <person name="Goldberg J."/>
            <person name="Guigo R."/>
            <person name="Hoegger P.J."/>
            <person name="Hooker J.B."/>
            <person name="Huggins A."/>
            <person name="James T.Y."/>
            <person name="Kamada T."/>
            <person name="Kilaru S."/>
            <person name="Kodira C."/>
            <person name="Kues U."/>
            <person name="Kupfer D."/>
            <person name="Kwan H.S."/>
            <person name="Lomsadze A."/>
            <person name="Li W."/>
            <person name="Lilly W.W."/>
            <person name="Ma L.J."/>
            <person name="Mackey A.J."/>
            <person name="Manning G."/>
            <person name="Martin F."/>
            <person name="Muraguchi H."/>
            <person name="Natvig D.O."/>
            <person name="Palmerini H."/>
            <person name="Ramesh M.A."/>
            <person name="Rehmeyer C.J."/>
            <person name="Roe B.A."/>
            <person name="Shenoy N."/>
            <person name="Stanke M."/>
            <person name="Ter-Hovhannisyan V."/>
            <person name="Tunlid A."/>
            <person name="Velagapudi R."/>
            <person name="Vision T.J."/>
            <person name="Zeng Q."/>
            <person name="Zolan M.E."/>
            <person name="Pukkila P.J."/>
        </authorList>
    </citation>
    <scope>NUCLEOTIDE SEQUENCE [LARGE SCALE GENOMIC DNA]</scope>
    <source>
        <strain evidence="4">Okayama-7 / 130 / ATCC MYA-4618 / FGSC 9003</strain>
    </source>
</reference>
<dbReference type="SMART" id="SM01173">
    <property type="entry name" value="DUF4187"/>
    <property type="match status" value="1"/>
</dbReference>
<dbReference type="GO" id="GO:0003676">
    <property type="term" value="F:nucleic acid binding"/>
    <property type="evidence" value="ECO:0007669"/>
    <property type="project" value="InterPro"/>
</dbReference>
<dbReference type="AlphaFoldDB" id="A8NY49"/>
<dbReference type="InterPro" id="IPR000467">
    <property type="entry name" value="G_patch_dom"/>
</dbReference>
<dbReference type="EMBL" id="AACS02000005">
    <property type="protein sequence ID" value="EAU84259.1"/>
    <property type="molecule type" value="Genomic_DNA"/>
</dbReference>
<dbReference type="OrthoDB" id="786951at2759"/>
<dbReference type="OMA" id="DYMNMVI"/>
<proteinExistence type="predicted"/>
<dbReference type="RefSeq" id="XP_001837343.1">
    <property type="nucleotide sequence ID" value="XM_001837291.1"/>
</dbReference>
<dbReference type="Pfam" id="PF13821">
    <property type="entry name" value="DUF4187"/>
    <property type="match status" value="1"/>
</dbReference>
<accession>A8NY49</accession>
<dbReference type="KEGG" id="cci:CC1G_01255"/>
<comment type="caution">
    <text evidence="3">The sequence shown here is derived from an EMBL/GenBank/DDBJ whole genome shotgun (WGS) entry which is preliminary data.</text>
</comment>
<protein>
    <recommendedName>
        <fullName evidence="2">DUF4187 domain-containing protein</fullName>
    </recommendedName>
</protein>
<sequence length="379" mass="42707">MSSDEDDYLSAKFLTDIAPDTKSTVKTYSQIRKDAEKRSHLKQERNRIKSRREREVEAREEGLSKSLFERAKEEEEAGLSSNKALSMMMKMGFKPGQSLGARQNDDEDQQPEAGASRVSERGRSSTPLADSPASGEHESTPNPQRSKPHLTEPLPVLEWKGKQGIGLGKRARSPDAAERLAKIAKLAEQADQRDFRERARENYNNRRAEGRLGPAQRTCATLDEQMGKEFNVLWLNPENENTFPPGLIDALALHSNLISYIRPSQGSGNSSAAVTDTEREGLKRQMQADALVPLRNDEDDDGTHDSKAMKSLVSSVDQFSTEILEEATQFLRLQAQDRLRLVLSYLRSRHNYCFWCGIKYENEDEIANQCPGPEEDDHD</sequence>
<dbReference type="PANTHER" id="PTHR21032">
    <property type="entry name" value="G PATCH DOMAIN-CONTAINING PROTEIN 11"/>
    <property type="match status" value="1"/>
</dbReference>
<dbReference type="PANTHER" id="PTHR21032:SF0">
    <property type="entry name" value="G PATCH DOMAIN-CONTAINING PROTEIN 11"/>
    <property type="match status" value="1"/>
</dbReference>
<dbReference type="STRING" id="240176.A8NY49"/>
<feature type="region of interest" description="Disordered" evidence="1">
    <location>
        <begin position="19"/>
        <end position="155"/>
    </location>
</feature>
<dbReference type="InterPro" id="IPR039249">
    <property type="entry name" value="GPATCH11"/>
</dbReference>
<dbReference type="InterPro" id="IPR025239">
    <property type="entry name" value="DUF4187"/>
</dbReference>
<feature type="compositionally biased region" description="Basic and acidic residues" evidence="1">
    <location>
        <begin position="31"/>
        <end position="73"/>
    </location>
</feature>
<evidence type="ECO:0000313" key="3">
    <source>
        <dbReference type="EMBL" id="EAU84259.1"/>
    </source>
</evidence>
<dbReference type="Pfam" id="PF01585">
    <property type="entry name" value="G-patch"/>
    <property type="match status" value="1"/>
</dbReference>
<evidence type="ECO:0000259" key="2">
    <source>
        <dbReference type="SMART" id="SM01173"/>
    </source>
</evidence>
<gene>
    <name evidence="3" type="ORF">CC1G_01255</name>
</gene>
<dbReference type="InParanoid" id="A8NY49"/>
<organism evidence="3 4">
    <name type="scientific">Coprinopsis cinerea (strain Okayama-7 / 130 / ATCC MYA-4618 / FGSC 9003)</name>
    <name type="common">Inky cap fungus</name>
    <name type="synonym">Hormographiella aspergillata</name>
    <dbReference type="NCBI Taxonomy" id="240176"/>
    <lineage>
        <taxon>Eukaryota</taxon>
        <taxon>Fungi</taxon>
        <taxon>Dikarya</taxon>
        <taxon>Basidiomycota</taxon>
        <taxon>Agaricomycotina</taxon>
        <taxon>Agaricomycetes</taxon>
        <taxon>Agaricomycetidae</taxon>
        <taxon>Agaricales</taxon>
        <taxon>Agaricineae</taxon>
        <taxon>Psathyrellaceae</taxon>
        <taxon>Coprinopsis</taxon>
    </lineage>
</organism>
<dbReference type="GeneID" id="6013900"/>
<evidence type="ECO:0000256" key="1">
    <source>
        <dbReference type="SAM" id="MobiDB-lite"/>
    </source>
</evidence>
<feature type="domain" description="DUF4187" evidence="2">
    <location>
        <begin position="324"/>
        <end position="378"/>
    </location>
</feature>
<feature type="compositionally biased region" description="Polar residues" evidence="1">
    <location>
        <begin position="21"/>
        <end position="30"/>
    </location>
</feature>
<name>A8NY49_COPC7</name>
<keyword evidence="4" id="KW-1185">Reference proteome</keyword>
<dbReference type="GO" id="GO:0000776">
    <property type="term" value="C:kinetochore"/>
    <property type="evidence" value="ECO:0007669"/>
    <property type="project" value="TreeGrafter"/>
</dbReference>
<dbReference type="Proteomes" id="UP000001861">
    <property type="component" value="Unassembled WGS sequence"/>
</dbReference>